<accession>A0A2K3DYI1</accession>
<dbReference type="RefSeq" id="XP_001693110.2">
    <property type="nucleotide sequence ID" value="XM_001693058.3"/>
</dbReference>
<dbReference type="PANTHER" id="PTHR48112">
    <property type="entry name" value="HIGH MOBILITY GROUP PROTEIN DSP1"/>
    <property type="match status" value="1"/>
</dbReference>
<evidence type="ECO:0000256" key="3">
    <source>
        <dbReference type="SAM" id="MobiDB-lite"/>
    </source>
</evidence>
<dbReference type="GO" id="GO:0046982">
    <property type="term" value="F:protein heterodimerization activity"/>
    <property type="evidence" value="ECO:0007669"/>
    <property type="project" value="InterPro"/>
</dbReference>
<dbReference type="ExpressionAtlas" id="A0A2K3DYI1">
    <property type="expression patterns" value="baseline and differential"/>
</dbReference>
<reference evidence="5 6" key="1">
    <citation type="journal article" date="2007" name="Science">
        <title>The Chlamydomonas genome reveals the evolution of key animal and plant functions.</title>
        <authorList>
            <person name="Merchant S.S."/>
            <person name="Prochnik S.E."/>
            <person name="Vallon O."/>
            <person name="Harris E.H."/>
            <person name="Karpowicz S.J."/>
            <person name="Witman G.B."/>
            <person name="Terry A."/>
            <person name="Salamov A."/>
            <person name="Fritz-Laylin L.K."/>
            <person name="Marechal-Drouard L."/>
            <person name="Marshall W.F."/>
            <person name="Qu L.H."/>
            <person name="Nelson D.R."/>
            <person name="Sanderfoot A.A."/>
            <person name="Spalding M.H."/>
            <person name="Kapitonov V.V."/>
            <person name="Ren Q."/>
            <person name="Ferris P."/>
            <person name="Lindquist E."/>
            <person name="Shapiro H."/>
            <person name="Lucas S.M."/>
            <person name="Grimwood J."/>
            <person name="Schmutz J."/>
            <person name="Cardol P."/>
            <person name="Cerutti H."/>
            <person name="Chanfreau G."/>
            <person name="Chen C.L."/>
            <person name="Cognat V."/>
            <person name="Croft M.T."/>
            <person name="Dent R."/>
            <person name="Dutcher S."/>
            <person name="Fernandez E."/>
            <person name="Fukuzawa H."/>
            <person name="Gonzalez-Ballester D."/>
            <person name="Gonzalez-Halphen D."/>
            <person name="Hallmann A."/>
            <person name="Hanikenne M."/>
            <person name="Hippler M."/>
            <person name="Inwood W."/>
            <person name="Jabbari K."/>
            <person name="Kalanon M."/>
            <person name="Kuras R."/>
            <person name="Lefebvre P.A."/>
            <person name="Lemaire S.D."/>
            <person name="Lobanov A.V."/>
            <person name="Lohr M."/>
            <person name="Manuell A."/>
            <person name="Meier I."/>
            <person name="Mets L."/>
            <person name="Mittag M."/>
            <person name="Mittelmeier T."/>
            <person name="Moroney J.V."/>
            <person name="Moseley J."/>
            <person name="Napoli C."/>
            <person name="Nedelcu A.M."/>
            <person name="Niyogi K."/>
            <person name="Novoselov S.V."/>
            <person name="Paulsen I.T."/>
            <person name="Pazour G."/>
            <person name="Purton S."/>
            <person name="Ral J.P."/>
            <person name="Riano-Pachon D.M."/>
            <person name="Riekhof W."/>
            <person name="Rymarquis L."/>
            <person name="Schroda M."/>
            <person name="Stern D."/>
            <person name="Umen J."/>
            <person name="Willows R."/>
            <person name="Wilson N."/>
            <person name="Zimmer S.L."/>
            <person name="Allmer J."/>
            <person name="Balk J."/>
            <person name="Bisova K."/>
            <person name="Chen C.J."/>
            <person name="Elias M."/>
            <person name="Gendler K."/>
            <person name="Hauser C."/>
            <person name="Lamb M.R."/>
            <person name="Ledford H."/>
            <person name="Long J.C."/>
            <person name="Minagawa J."/>
            <person name="Page M.D."/>
            <person name="Pan J."/>
            <person name="Pootakham W."/>
            <person name="Roje S."/>
            <person name="Rose A."/>
            <person name="Stahlberg E."/>
            <person name="Terauchi A.M."/>
            <person name="Yang P."/>
            <person name="Ball S."/>
            <person name="Bowler C."/>
            <person name="Dieckmann C.L."/>
            <person name="Gladyshev V.N."/>
            <person name="Green P."/>
            <person name="Jorgensen R."/>
            <person name="Mayfield S."/>
            <person name="Mueller-Roeber B."/>
            <person name="Rajamani S."/>
            <person name="Sayre R.T."/>
            <person name="Brokstein P."/>
            <person name="Dubchak I."/>
            <person name="Goodstein D."/>
            <person name="Hornick L."/>
            <person name="Huang Y.W."/>
            <person name="Jhaveri J."/>
            <person name="Luo Y."/>
            <person name="Martinez D."/>
            <person name="Ngau W.C."/>
            <person name="Otillar B."/>
            <person name="Poliakov A."/>
            <person name="Porter A."/>
            <person name="Szajkowski L."/>
            <person name="Werner G."/>
            <person name="Zhou K."/>
            <person name="Grigoriev I.V."/>
            <person name="Rokhsar D.S."/>
            <person name="Grossman A.R."/>
        </authorList>
    </citation>
    <scope>NUCLEOTIDE SEQUENCE [LARGE SCALE GENOMIC DNA]</scope>
    <source>
        <strain evidence="6">CC-503</strain>
    </source>
</reference>
<dbReference type="PROSITE" id="PS50118">
    <property type="entry name" value="HMG_BOX_2"/>
    <property type="match status" value="1"/>
</dbReference>
<dbReference type="InterPro" id="IPR009071">
    <property type="entry name" value="HMG_box_dom"/>
</dbReference>
<organism evidence="5 6">
    <name type="scientific">Chlamydomonas reinhardtii</name>
    <name type="common">Chlamydomonas smithii</name>
    <dbReference type="NCBI Taxonomy" id="3055"/>
    <lineage>
        <taxon>Eukaryota</taxon>
        <taxon>Viridiplantae</taxon>
        <taxon>Chlorophyta</taxon>
        <taxon>core chlorophytes</taxon>
        <taxon>Chlorophyceae</taxon>
        <taxon>CS clade</taxon>
        <taxon>Chlamydomonadales</taxon>
        <taxon>Chlamydomonadaceae</taxon>
        <taxon>Chlamydomonas</taxon>
    </lineage>
</organism>
<keyword evidence="2" id="KW-0539">Nucleus</keyword>
<dbReference type="Pfam" id="PF00808">
    <property type="entry name" value="CBFD_NFYB_HMF"/>
    <property type="match status" value="1"/>
</dbReference>
<dbReference type="Pfam" id="PF00505">
    <property type="entry name" value="HMG_box"/>
    <property type="match status" value="1"/>
</dbReference>
<dbReference type="GO" id="GO:0005634">
    <property type="term" value="C:nucleus"/>
    <property type="evidence" value="ECO:0007669"/>
    <property type="project" value="UniProtKB-UniRule"/>
</dbReference>
<gene>
    <name evidence="5" type="ORF">CHLRE_03g193900v5</name>
</gene>
<dbReference type="Gramene" id="PNW85591">
    <property type="protein sequence ID" value="PNW85591"/>
    <property type="gene ID" value="CHLRE_03g193900v5"/>
</dbReference>
<dbReference type="Gene3D" id="1.10.20.10">
    <property type="entry name" value="Histone, subunit A"/>
    <property type="match status" value="1"/>
</dbReference>
<dbReference type="InParanoid" id="A0A2K3DYI1"/>
<evidence type="ECO:0000256" key="2">
    <source>
        <dbReference type="PROSITE-ProRule" id="PRU00267"/>
    </source>
</evidence>
<name>A0A2K3DYI1_CHLRE</name>
<feature type="DNA-binding region" description="HMG box" evidence="2">
    <location>
        <begin position="1"/>
        <end position="72"/>
    </location>
</feature>
<evidence type="ECO:0000313" key="5">
    <source>
        <dbReference type="EMBL" id="PNW85591.1"/>
    </source>
</evidence>
<feature type="region of interest" description="Disordered" evidence="3">
    <location>
        <begin position="55"/>
        <end position="92"/>
    </location>
</feature>
<dbReference type="InterPro" id="IPR036910">
    <property type="entry name" value="HMG_box_dom_sf"/>
</dbReference>
<dbReference type="EMBL" id="CM008964">
    <property type="protein sequence ID" value="PNW85591.1"/>
    <property type="molecule type" value="Genomic_DNA"/>
</dbReference>
<keyword evidence="6" id="KW-1185">Reference proteome</keyword>
<feature type="region of interest" description="Disordered" evidence="3">
    <location>
        <begin position="198"/>
        <end position="217"/>
    </location>
</feature>
<dbReference type="AlphaFoldDB" id="A0A2K3DYI1"/>
<dbReference type="SUPFAM" id="SSF47113">
    <property type="entry name" value="Histone-fold"/>
    <property type="match status" value="1"/>
</dbReference>
<proteinExistence type="predicted"/>
<sequence length="231" mass="23961">MAPTAYMLFCNQHRESVRQRLAAEGQEKIAVTVVAKELGQIWKALTEEEKAKYRAQAEEQKQQQQQQQAGDGSETQGEGNAEGGQRAGSPAKAAAAASLPASWVRKVVNLDPEIQRCSAEGVLALSAAAEVFLSAVCAKATAAAAAGKRRTVRLDDMEKCIRGDKRLMAAGFTAVINMVSAAAATEAEGKAAAVAAAGAPPGKKQKVDKAAAPAAGADKHNSIEKAFGMAS</sequence>
<evidence type="ECO:0000256" key="1">
    <source>
        <dbReference type="ARBA" id="ARBA00023125"/>
    </source>
</evidence>
<dbReference type="InterPro" id="IPR009072">
    <property type="entry name" value="Histone-fold"/>
</dbReference>
<dbReference type="CDD" id="cd00084">
    <property type="entry name" value="HMG-box_SF"/>
    <property type="match status" value="1"/>
</dbReference>
<protein>
    <recommendedName>
        <fullName evidence="4">HMG box domain-containing protein</fullName>
    </recommendedName>
</protein>
<dbReference type="SUPFAM" id="SSF47095">
    <property type="entry name" value="HMG-box"/>
    <property type="match status" value="1"/>
</dbReference>
<dbReference type="STRING" id="3055.A0A2K3DYI1"/>
<dbReference type="GeneID" id="5718711"/>
<feature type="domain" description="HMG box" evidence="4">
    <location>
        <begin position="1"/>
        <end position="72"/>
    </location>
</feature>
<dbReference type="InterPro" id="IPR050342">
    <property type="entry name" value="HMGB"/>
</dbReference>
<dbReference type="Gene3D" id="1.10.30.10">
    <property type="entry name" value="High mobility group box domain"/>
    <property type="match status" value="1"/>
</dbReference>
<dbReference type="OMA" id="TRTITHF"/>
<dbReference type="GO" id="GO:0003677">
    <property type="term" value="F:DNA binding"/>
    <property type="evidence" value="ECO:0007669"/>
    <property type="project" value="UniProtKB-UniRule"/>
</dbReference>
<dbReference type="SMART" id="SM00398">
    <property type="entry name" value="HMG"/>
    <property type="match status" value="1"/>
</dbReference>
<dbReference type="OrthoDB" id="547080at2759"/>
<evidence type="ECO:0000313" key="6">
    <source>
        <dbReference type="Proteomes" id="UP000006906"/>
    </source>
</evidence>
<evidence type="ECO:0000259" key="4">
    <source>
        <dbReference type="PROSITE" id="PS50118"/>
    </source>
</evidence>
<keyword evidence="1 2" id="KW-0238">DNA-binding</keyword>
<dbReference type="Proteomes" id="UP000006906">
    <property type="component" value="Chromosome 3"/>
</dbReference>
<dbReference type="PaxDb" id="3055-EDP03136"/>
<dbReference type="InterPro" id="IPR003958">
    <property type="entry name" value="CBFA_NFYB_domain"/>
</dbReference>
<dbReference type="KEGG" id="cre:CHLRE_03g193900v5"/>